<evidence type="ECO:0000313" key="5">
    <source>
        <dbReference type="Proteomes" id="UP000015347"/>
    </source>
</evidence>
<dbReference type="EMBL" id="APVH01000037">
    <property type="protein sequence ID" value="EPX79495.1"/>
    <property type="molecule type" value="Genomic_DNA"/>
</dbReference>
<evidence type="ECO:0000256" key="2">
    <source>
        <dbReference type="SAM" id="MobiDB-lite"/>
    </source>
</evidence>
<comment type="caution">
    <text evidence="4">The sequence shown here is derived from an EMBL/GenBank/DDBJ whole genome shotgun (WGS) entry which is preliminary data.</text>
</comment>
<dbReference type="SUPFAM" id="SSF56529">
    <property type="entry name" value="FAH"/>
    <property type="match status" value="1"/>
</dbReference>
<dbReference type="InterPro" id="IPR011234">
    <property type="entry name" value="Fumarylacetoacetase-like_C"/>
</dbReference>
<evidence type="ECO:0000256" key="1">
    <source>
        <dbReference type="ARBA" id="ARBA00022723"/>
    </source>
</evidence>
<protein>
    <submittedName>
        <fullName evidence="4">Fumarylacetoacetate hydrolase family protein</fullName>
    </submittedName>
</protein>
<feature type="region of interest" description="Disordered" evidence="2">
    <location>
        <begin position="23"/>
        <end position="54"/>
    </location>
</feature>
<sequence length="462" mass="49884">MTTHAIGAQAFEEPQVGVEIRIRDGARERDRGPRLAAEEGAQGLAGEPPREVEQRGVERRLGLGRVGDGLLRLCHDLGPVDDSGAQRQRAQVAVERGEAGLGRAGEDRPGRSLAPAFGAVLGGQPQHDDLDRARDRADAVIAPRRHREREVPEVEARDPLREGARRVGKCHAGLVRVQTLWRRLAQRLRQGNGAGPVGPGRRRDCRGRGQVERSRLFAGARSMVPPKGKDTRMSFVVPPLETPSLAVAGSEDRFPVRRIFCVGRNYAAHAREMGNDDREPPFFFTKPADAVIAGGETAPYPPQTEDLHYEAELVVAIGTGGRDIPEAQALEHVWGYALGNDLTRRDLQAVAKKMGRPWDLAKGFDSSAVLGPVHPVAEVGHPARGSIRSSVNGEVRQDGDLSEMIWSVPEVIAFLSQSVALRPGDLVMTGTPAGVGKLEPGDDCTVEIEGLGRMVTPIGPRS</sequence>
<evidence type="ECO:0000313" key="4">
    <source>
        <dbReference type="EMBL" id="EPX79495.1"/>
    </source>
</evidence>
<feature type="domain" description="Fumarylacetoacetase-like C-terminal" evidence="3">
    <location>
        <begin position="259"/>
        <end position="457"/>
    </location>
</feature>
<feature type="region of interest" description="Disordered" evidence="2">
    <location>
        <begin position="190"/>
        <end position="212"/>
    </location>
</feature>
<dbReference type="Proteomes" id="UP000015347">
    <property type="component" value="Unassembled WGS sequence"/>
</dbReference>
<proteinExistence type="predicted"/>
<evidence type="ECO:0000259" key="3">
    <source>
        <dbReference type="Pfam" id="PF01557"/>
    </source>
</evidence>
<keyword evidence="5" id="KW-1185">Reference proteome</keyword>
<dbReference type="AlphaFoldDB" id="S9RN21"/>
<dbReference type="PANTHER" id="PTHR11820:SF90">
    <property type="entry name" value="FLUTATHIONE S-TRANSFERASE"/>
    <property type="match status" value="1"/>
</dbReference>
<dbReference type="eggNOG" id="COG0179">
    <property type="taxonomic scope" value="Bacteria"/>
</dbReference>
<accession>S9RN21</accession>
<gene>
    <name evidence="4" type="ORF">Salmuc_04608</name>
</gene>
<dbReference type="Pfam" id="PF01557">
    <property type="entry name" value="FAA_hydrolase"/>
    <property type="match status" value="1"/>
</dbReference>
<keyword evidence="4" id="KW-0378">Hydrolase</keyword>
<keyword evidence="1" id="KW-0479">Metal-binding</keyword>
<dbReference type="GO" id="GO:0046872">
    <property type="term" value="F:metal ion binding"/>
    <property type="evidence" value="ECO:0007669"/>
    <property type="project" value="UniProtKB-KW"/>
</dbReference>
<reference evidence="5" key="1">
    <citation type="journal article" date="2014" name="Stand. Genomic Sci.">
        <title>Genome sequence of the exopolysaccharide-producing Salipiger mucosus type strain (DSM 16094(T)), a moderately halophilic member of the Roseobacter clade.</title>
        <authorList>
            <person name="Riedel T."/>
            <person name="Spring S."/>
            <person name="Fiebig A."/>
            <person name="Petersen J."/>
            <person name="Kyrpides N.C."/>
            <person name="Goker M."/>
            <person name="Klenk H.P."/>
        </authorList>
    </citation>
    <scope>NUCLEOTIDE SEQUENCE [LARGE SCALE GENOMIC DNA]</scope>
    <source>
        <strain evidence="5">DSM 16094</strain>
    </source>
</reference>
<dbReference type="PANTHER" id="PTHR11820">
    <property type="entry name" value="ACYLPYRUVASE"/>
    <property type="match status" value="1"/>
</dbReference>
<organism evidence="4 5">
    <name type="scientific">Salipiger mucosus DSM 16094</name>
    <dbReference type="NCBI Taxonomy" id="1123237"/>
    <lineage>
        <taxon>Bacteria</taxon>
        <taxon>Pseudomonadati</taxon>
        <taxon>Pseudomonadota</taxon>
        <taxon>Alphaproteobacteria</taxon>
        <taxon>Rhodobacterales</taxon>
        <taxon>Roseobacteraceae</taxon>
        <taxon>Salipiger</taxon>
    </lineage>
</organism>
<feature type="compositionally biased region" description="Basic and acidic residues" evidence="2">
    <location>
        <begin position="23"/>
        <end position="37"/>
    </location>
</feature>
<dbReference type="InterPro" id="IPR036663">
    <property type="entry name" value="Fumarylacetoacetase_C_sf"/>
</dbReference>
<dbReference type="HOGENOM" id="CLU_591712_0_0_5"/>
<dbReference type="STRING" id="1123237.Salmuc_04608"/>
<feature type="compositionally biased region" description="Low complexity" evidence="2">
    <location>
        <begin position="38"/>
        <end position="47"/>
    </location>
</feature>
<dbReference type="GO" id="GO:0018773">
    <property type="term" value="F:acetylpyruvate hydrolase activity"/>
    <property type="evidence" value="ECO:0007669"/>
    <property type="project" value="TreeGrafter"/>
</dbReference>
<dbReference type="Gene3D" id="3.90.850.10">
    <property type="entry name" value="Fumarylacetoacetase-like, C-terminal domain"/>
    <property type="match status" value="1"/>
</dbReference>
<name>S9RN21_9RHOB</name>